<keyword evidence="4 7" id="KW-0808">Transferase</keyword>
<protein>
    <submittedName>
        <fullName evidence="7">Glycosyltransferase</fullName>
    </submittedName>
</protein>
<keyword evidence="8" id="KW-1185">Reference proteome</keyword>
<accession>A0A6I4U4M2</accession>
<dbReference type="InterPro" id="IPR029044">
    <property type="entry name" value="Nucleotide-diphossugar_trans"/>
</dbReference>
<name>A0A6I4U4M2_9SPHN</name>
<dbReference type="Gene3D" id="3.90.550.10">
    <property type="entry name" value="Spore Coat Polysaccharide Biosynthesis Protein SpsA, Chain A"/>
    <property type="match status" value="1"/>
</dbReference>
<dbReference type="CDD" id="cd02522">
    <property type="entry name" value="GT_2_like_a"/>
    <property type="match status" value="1"/>
</dbReference>
<dbReference type="AlphaFoldDB" id="A0A6I4U4M2"/>
<evidence type="ECO:0000256" key="4">
    <source>
        <dbReference type="ARBA" id="ARBA00022679"/>
    </source>
</evidence>
<dbReference type="Proteomes" id="UP000429229">
    <property type="component" value="Unassembled WGS sequence"/>
</dbReference>
<comment type="subcellular location">
    <subcellularLocation>
        <location evidence="1">Cell membrane</location>
    </subcellularLocation>
</comment>
<proteinExistence type="predicted"/>
<reference evidence="7 8" key="1">
    <citation type="submission" date="2019-12" db="EMBL/GenBank/DDBJ databases">
        <title>Genomic-based taxomic classification of the family Erythrobacteraceae.</title>
        <authorList>
            <person name="Xu L."/>
        </authorList>
    </citation>
    <scope>NUCLEOTIDE SEQUENCE [LARGE SCALE GENOMIC DNA]</scope>
    <source>
        <strain evidence="7 8">LMG 29519</strain>
    </source>
</reference>
<evidence type="ECO:0000256" key="2">
    <source>
        <dbReference type="ARBA" id="ARBA00022475"/>
    </source>
</evidence>
<evidence type="ECO:0000256" key="5">
    <source>
        <dbReference type="ARBA" id="ARBA00023136"/>
    </source>
</evidence>
<keyword evidence="3" id="KW-0328">Glycosyltransferase</keyword>
<gene>
    <name evidence="7" type="ORF">GRI68_08985</name>
</gene>
<dbReference type="SUPFAM" id="SSF53448">
    <property type="entry name" value="Nucleotide-diphospho-sugar transferases"/>
    <property type="match status" value="1"/>
</dbReference>
<keyword evidence="5" id="KW-0472">Membrane</keyword>
<dbReference type="OrthoDB" id="8416156at2"/>
<evidence type="ECO:0000259" key="6">
    <source>
        <dbReference type="Pfam" id="PF00535"/>
    </source>
</evidence>
<evidence type="ECO:0000256" key="1">
    <source>
        <dbReference type="ARBA" id="ARBA00004236"/>
    </source>
</evidence>
<dbReference type="InterPro" id="IPR001173">
    <property type="entry name" value="Glyco_trans_2-like"/>
</dbReference>
<comment type="caution">
    <text evidence="7">The sequence shown here is derived from an EMBL/GenBank/DDBJ whole genome shotgun (WGS) entry which is preliminary data.</text>
</comment>
<evidence type="ECO:0000256" key="3">
    <source>
        <dbReference type="ARBA" id="ARBA00022676"/>
    </source>
</evidence>
<dbReference type="GO" id="GO:0005886">
    <property type="term" value="C:plasma membrane"/>
    <property type="evidence" value="ECO:0007669"/>
    <property type="project" value="UniProtKB-SubCell"/>
</dbReference>
<dbReference type="Pfam" id="PF00535">
    <property type="entry name" value="Glycos_transf_2"/>
    <property type="match status" value="1"/>
</dbReference>
<dbReference type="PANTHER" id="PTHR43646:SF2">
    <property type="entry name" value="GLYCOSYLTRANSFERASE 2-LIKE DOMAIN-CONTAINING PROTEIN"/>
    <property type="match status" value="1"/>
</dbReference>
<dbReference type="EMBL" id="WTYR01000001">
    <property type="protein sequence ID" value="MXP10314.1"/>
    <property type="molecule type" value="Genomic_DNA"/>
</dbReference>
<feature type="domain" description="Glycosyltransferase 2-like" evidence="6">
    <location>
        <begin position="49"/>
        <end position="205"/>
    </location>
</feature>
<dbReference type="PANTHER" id="PTHR43646">
    <property type="entry name" value="GLYCOSYLTRANSFERASE"/>
    <property type="match status" value="1"/>
</dbReference>
<sequence>MEHRQRLCRDHGAPRAGADRACRAARTGRCRRARRPRRLARIPTVSVTLLIPVLDEAKALPALVEHLAQLEPSPDEVLLVDGGSSDATCDIACAAGWRVLETERGRARQINAGVAAATSDMVCVLHADTQPPRDLVAVIAQTLADKRTALAGFTTVLRGPEKTRWGTSFHNWIKTWYAPLLLRPHLFFKGVRLLFGDHAMFFRAADFLAAGGCDPGTPVMEEADLCIRMAEYGRVRLIPRVIYTSDRRVAEWGALKANWIYFKVGLMWAFGARERLADHYPDVR</sequence>
<dbReference type="GO" id="GO:0016757">
    <property type="term" value="F:glycosyltransferase activity"/>
    <property type="evidence" value="ECO:0007669"/>
    <property type="project" value="UniProtKB-KW"/>
</dbReference>
<organism evidence="7 8">
    <name type="scientific">Alteriqipengyuania halimionae</name>
    <dbReference type="NCBI Taxonomy" id="1926630"/>
    <lineage>
        <taxon>Bacteria</taxon>
        <taxon>Pseudomonadati</taxon>
        <taxon>Pseudomonadota</taxon>
        <taxon>Alphaproteobacteria</taxon>
        <taxon>Sphingomonadales</taxon>
        <taxon>Erythrobacteraceae</taxon>
        <taxon>Alteriqipengyuania</taxon>
    </lineage>
</organism>
<keyword evidence="2" id="KW-1003">Cell membrane</keyword>
<dbReference type="InterPro" id="IPR026461">
    <property type="entry name" value="Trfase_2_rSAM/seldom_assoc"/>
</dbReference>
<evidence type="ECO:0000313" key="7">
    <source>
        <dbReference type="EMBL" id="MXP10314.1"/>
    </source>
</evidence>
<evidence type="ECO:0000313" key="8">
    <source>
        <dbReference type="Proteomes" id="UP000429229"/>
    </source>
</evidence>